<dbReference type="GO" id="GO:0017040">
    <property type="term" value="F:N-acylsphingosine amidohydrolase activity"/>
    <property type="evidence" value="ECO:0007669"/>
    <property type="project" value="UniProtKB-EC"/>
</dbReference>
<reference evidence="4 5" key="1">
    <citation type="submission" date="2013-05" db="EMBL/GenBank/DDBJ databases">
        <title>Drechslerella stenobrocha genome reveals carnivorous origination and mechanical trapping mechanism of predatory fungi.</title>
        <authorList>
            <person name="Liu X."/>
            <person name="Zhang W."/>
            <person name="Liu K."/>
        </authorList>
    </citation>
    <scope>NUCLEOTIDE SEQUENCE [LARGE SCALE GENOMIC DNA]</scope>
    <source>
        <strain evidence="4 5">248</strain>
    </source>
</reference>
<feature type="compositionally biased region" description="Polar residues" evidence="2">
    <location>
        <begin position="33"/>
        <end position="44"/>
    </location>
</feature>
<dbReference type="EMBL" id="KI966422">
    <property type="protein sequence ID" value="EWC46016.1"/>
    <property type="molecule type" value="Genomic_DNA"/>
</dbReference>
<accession>W7HPI3</accession>
<dbReference type="PANTHER" id="PTHR28583">
    <property type="entry name" value="ACID AMIDASE"/>
    <property type="match status" value="1"/>
</dbReference>
<evidence type="ECO:0000259" key="3">
    <source>
        <dbReference type="Pfam" id="PF15508"/>
    </source>
</evidence>
<sequence length="442" mass="48578">MASTKPPLPSKMEARAASVSSFCSTGAQVTATESQGDISASQAQAADEKGKPKVTLGEHTRPPIYYVNLDLPPRERYKDIGEAYKDEFVKLAPIFDEVIGILPYKTFVSFVARRILRRVYNPEEQEEIKGLVEVTGLALHLIIAFNTLLDTLMACTSGAVRLGEGPDGVDSPDNTDRMVHFRTLDWGMDSLRSLVIHICYQRGGVTVAQALTYAGFVGVLTGVRQGLSISLNFRPAADETTSVARVIFHKALVLLGFRRSVSSQLRSFLLPGPKEEPKTFSEILGKFPTTPCTPCYVTLCDGISAAFLEKDITHANITNSGEFVCGTNHDIRMEAWKPAEYDAFTQGHRISGRGGAAVDLLDDSQQRKRCIERMYGAAANPKALRRCSRTGRGRAEGGIGVKTVISWCQAWPITNECTHFSCIMDPKEGGFIWLKSYLQKQD</sequence>
<dbReference type="OrthoDB" id="5273684at2759"/>
<dbReference type="Pfam" id="PF15508">
    <property type="entry name" value="NAAA-beta"/>
    <property type="match status" value="1"/>
</dbReference>
<dbReference type="InterPro" id="IPR029130">
    <property type="entry name" value="Acid_ceramidase_N"/>
</dbReference>
<name>W7HPI3_9PEZI</name>
<proteinExistence type="predicted"/>
<feature type="region of interest" description="Disordered" evidence="2">
    <location>
        <begin position="33"/>
        <end position="57"/>
    </location>
</feature>
<organism evidence="4 5">
    <name type="scientific">Drechslerella stenobrocha 248</name>
    <dbReference type="NCBI Taxonomy" id="1043628"/>
    <lineage>
        <taxon>Eukaryota</taxon>
        <taxon>Fungi</taxon>
        <taxon>Dikarya</taxon>
        <taxon>Ascomycota</taxon>
        <taxon>Pezizomycotina</taxon>
        <taxon>Orbiliomycetes</taxon>
        <taxon>Orbiliales</taxon>
        <taxon>Orbiliaceae</taxon>
        <taxon>Drechslerella</taxon>
    </lineage>
</organism>
<keyword evidence="5" id="KW-1185">Reference proteome</keyword>
<evidence type="ECO:0000313" key="5">
    <source>
        <dbReference type="Proteomes" id="UP000024837"/>
    </source>
</evidence>
<feature type="compositionally biased region" description="Basic and acidic residues" evidence="2">
    <location>
        <begin position="46"/>
        <end position="57"/>
    </location>
</feature>
<evidence type="ECO:0000313" key="4">
    <source>
        <dbReference type="EMBL" id="EWC46016.1"/>
    </source>
</evidence>
<evidence type="ECO:0000256" key="2">
    <source>
        <dbReference type="SAM" id="MobiDB-lite"/>
    </source>
</evidence>
<evidence type="ECO:0000256" key="1">
    <source>
        <dbReference type="ARBA" id="ARBA00011891"/>
    </source>
</evidence>
<dbReference type="HOGENOM" id="CLU_051035_0_0_1"/>
<dbReference type="Proteomes" id="UP000024837">
    <property type="component" value="Unassembled WGS sequence"/>
</dbReference>
<dbReference type="EC" id="3.5.1.23" evidence="1"/>
<dbReference type="PANTHER" id="PTHR28583:SF1">
    <property type="entry name" value="ACID CERAMIDASE"/>
    <property type="match status" value="1"/>
</dbReference>
<feature type="domain" description="Acid ceramidase N-terminal" evidence="3">
    <location>
        <begin position="61"/>
        <end position="118"/>
    </location>
</feature>
<dbReference type="AlphaFoldDB" id="W7HPI3"/>
<protein>
    <recommendedName>
        <fullName evidence="1">ceramidase</fullName>
        <ecNumber evidence="1">3.5.1.23</ecNumber>
    </recommendedName>
</protein>
<dbReference type="Gene3D" id="3.60.60.10">
    <property type="entry name" value="Penicillin V Acylase, Chain A"/>
    <property type="match status" value="1"/>
</dbReference>
<gene>
    <name evidence="4" type="ORF">DRE_04809</name>
</gene>